<dbReference type="InterPro" id="IPR008918">
    <property type="entry name" value="HhH2"/>
</dbReference>
<dbReference type="InterPro" id="IPR012337">
    <property type="entry name" value="RNaseH-like_sf"/>
</dbReference>
<dbReference type="FunFam" id="1.10.150.20:FF:000003">
    <property type="entry name" value="DNA polymerase I"/>
    <property type="match status" value="1"/>
</dbReference>
<keyword evidence="11" id="KW-0540">Nuclease</keyword>
<dbReference type="InterPro" id="IPR002421">
    <property type="entry name" value="5-3_exonuclease"/>
</dbReference>
<reference evidence="14 15" key="1">
    <citation type="submission" date="2020-08" db="EMBL/GenBank/DDBJ databases">
        <title>Genomic Encyclopedia of Type Strains, Phase IV (KMG-IV): sequencing the most valuable type-strain genomes for metagenomic binning, comparative biology and taxonomic classification.</title>
        <authorList>
            <person name="Goeker M."/>
        </authorList>
    </citation>
    <scope>NUCLEOTIDE SEQUENCE [LARGE SCALE GENOMIC DNA]</scope>
    <source>
        <strain evidence="14 15">DSM 26963</strain>
    </source>
</reference>
<dbReference type="GO" id="GO:0006302">
    <property type="term" value="P:double-strand break repair"/>
    <property type="evidence" value="ECO:0007669"/>
    <property type="project" value="TreeGrafter"/>
</dbReference>
<dbReference type="InterPro" id="IPR020045">
    <property type="entry name" value="DNA_polI_H3TH"/>
</dbReference>
<dbReference type="InterPro" id="IPR018320">
    <property type="entry name" value="DNA_polymerase_1"/>
</dbReference>
<dbReference type="SMART" id="SM00475">
    <property type="entry name" value="53EXOc"/>
    <property type="match status" value="1"/>
</dbReference>
<dbReference type="Pfam" id="PF01367">
    <property type="entry name" value="5_3_exonuc"/>
    <property type="match status" value="1"/>
</dbReference>
<dbReference type="Gene3D" id="3.30.70.370">
    <property type="match status" value="1"/>
</dbReference>
<dbReference type="RefSeq" id="WP_183375658.1">
    <property type="nucleotide sequence ID" value="NZ_JACHHD010000010.1"/>
</dbReference>
<protein>
    <recommendedName>
        <fullName evidence="10 11">DNA polymerase I</fullName>
        <ecNumber evidence="10 11">2.7.7.7</ecNumber>
    </recommendedName>
</protein>
<keyword evidence="11" id="KW-0269">Exonuclease</keyword>
<keyword evidence="2 11" id="KW-0808">Transferase</keyword>
<dbReference type="InterPro" id="IPR020046">
    <property type="entry name" value="5-3_exonucl_a-hlix_arch_N"/>
</dbReference>
<dbReference type="Gene3D" id="1.10.150.20">
    <property type="entry name" value="5' to 3' exonuclease, C-terminal subdomain"/>
    <property type="match status" value="2"/>
</dbReference>
<keyword evidence="7 11" id="KW-0238">DNA-binding</keyword>
<dbReference type="Pfam" id="PF02739">
    <property type="entry name" value="5_3_exonuc_N"/>
    <property type="match status" value="1"/>
</dbReference>
<comment type="subunit">
    <text evidence="11">Single-chain monomer with multiple functions.</text>
</comment>
<evidence type="ECO:0000313" key="14">
    <source>
        <dbReference type="EMBL" id="MBB5185095.1"/>
    </source>
</evidence>
<organism evidence="14 15">
    <name type="scientific">Faecalicoccus acidiformans</name>
    <dbReference type="NCBI Taxonomy" id="915173"/>
    <lineage>
        <taxon>Bacteria</taxon>
        <taxon>Bacillati</taxon>
        <taxon>Bacillota</taxon>
        <taxon>Erysipelotrichia</taxon>
        <taxon>Erysipelotrichales</taxon>
        <taxon>Erysipelotrichaceae</taxon>
        <taxon>Faecalicoccus</taxon>
    </lineage>
</organism>
<evidence type="ECO:0000256" key="2">
    <source>
        <dbReference type="ARBA" id="ARBA00022679"/>
    </source>
</evidence>
<comment type="similarity">
    <text evidence="1 11">Belongs to the DNA polymerase type-A family.</text>
</comment>
<dbReference type="Gene3D" id="3.30.420.10">
    <property type="entry name" value="Ribonuclease H-like superfamily/Ribonuclease H"/>
    <property type="match status" value="1"/>
</dbReference>
<dbReference type="EMBL" id="JACHHD010000010">
    <property type="protein sequence ID" value="MBB5185095.1"/>
    <property type="molecule type" value="Genomic_DNA"/>
</dbReference>
<dbReference type="EC" id="2.7.7.7" evidence="10 11"/>
<dbReference type="CDD" id="cd08637">
    <property type="entry name" value="DNA_pol_A_pol_I_C"/>
    <property type="match status" value="1"/>
</dbReference>
<dbReference type="GO" id="GO:0006261">
    <property type="term" value="P:DNA-templated DNA replication"/>
    <property type="evidence" value="ECO:0007669"/>
    <property type="project" value="UniProtKB-UniRule"/>
</dbReference>
<evidence type="ECO:0000256" key="11">
    <source>
        <dbReference type="RuleBase" id="RU004460"/>
    </source>
</evidence>
<keyword evidence="6 11" id="KW-0239">DNA-directed DNA polymerase</keyword>
<dbReference type="GO" id="GO:0008409">
    <property type="term" value="F:5'-3' exonuclease activity"/>
    <property type="evidence" value="ECO:0007669"/>
    <property type="project" value="UniProtKB-UniRule"/>
</dbReference>
<dbReference type="GO" id="GO:0003887">
    <property type="term" value="F:DNA-directed DNA polymerase activity"/>
    <property type="evidence" value="ECO:0007669"/>
    <property type="project" value="UniProtKB-UniRule"/>
</dbReference>
<feature type="domain" description="5'-3' exonuclease" evidence="12">
    <location>
        <begin position="2"/>
        <end position="261"/>
    </location>
</feature>
<keyword evidence="3 11" id="KW-0548">Nucleotidyltransferase</keyword>
<comment type="function">
    <text evidence="11">In addition to polymerase activity, this DNA polymerase exhibits 5'-3' exonuclease activity.</text>
</comment>
<evidence type="ECO:0000256" key="7">
    <source>
        <dbReference type="ARBA" id="ARBA00023125"/>
    </source>
</evidence>
<evidence type="ECO:0000256" key="10">
    <source>
        <dbReference type="NCBIfam" id="TIGR00593"/>
    </source>
</evidence>
<feature type="domain" description="DNA-directed DNA polymerase family A palm" evidence="13">
    <location>
        <begin position="615"/>
        <end position="821"/>
    </location>
</feature>
<evidence type="ECO:0000256" key="8">
    <source>
        <dbReference type="ARBA" id="ARBA00023204"/>
    </source>
</evidence>
<evidence type="ECO:0000256" key="1">
    <source>
        <dbReference type="ARBA" id="ARBA00007705"/>
    </source>
</evidence>
<evidence type="ECO:0000256" key="6">
    <source>
        <dbReference type="ARBA" id="ARBA00022932"/>
    </source>
</evidence>
<dbReference type="SMART" id="SM00279">
    <property type="entry name" value="HhH2"/>
    <property type="match status" value="1"/>
</dbReference>
<dbReference type="AlphaFoldDB" id="A0A7W8FYR5"/>
<dbReference type="SMART" id="SM00482">
    <property type="entry name" value="POLAc"/>
    <property type="match status" value="1"/>
</dbReference>
<comment type="catalytic activity">
    <reaction evidence="9 11">
        <text>DNA(n) + a 2'-deoxyribonucleoside 5'-triphosphate = DNA(n+1) + diphosphate</text>
        <dbReference type="Rhea" id="RHEA:22508"/>
        <dbReference type="Rhea" id="RHEA-COMP:17339"/>
        <dbReference type="Rhea" id="RHEA-COMP:17340"/>
        <dbReference type="ChEBI" id="CHEBI:33019"/>
        <dbReference type="ChEBI" id="CHEBI:61560"/>
        <dbReference type="ChEBI" id="CHEBI:173112"/>
        <dbReference type="EC" id="2.7.7.7"/>
    </reaction>
</comment>
<keyword evidence="11" id="KW-0378">Hydrolase</keyword>
<proteinExistence type="inferred from homology"/>
<evidence type="ECO:0000256" key="9">
    <source>
        <dbReference type="ARBA" id="ARBA00049244"/>
    </source>
</evidence>
<dbReference type="PANTHER" id="PTHR10133">
    <property type="entry name" value="DNA POLYMERASE I"/>
    <property type="match status" value="1"/>
</dbReference>
<dbReference type="InterPro" id="IPR043502">
    <property type="entry name" value="DNA/RNA_pol_sf"/>
</dbReference>
<dbReference type="InterPro" id="IPR036279">
    <property type="entry name" value="5-3_exonuclease_C_sf"/>
</dbReference>
<dbReference type="FunFam" id="1.10.150.20:FF:000002">
    <property type="entry name" value="DNA polymerase I"/>
    <property type="match status" value="1"/>
</dbReference>
<dbReference type="CDD" id="cd09898">
    <property type="entry name" value="H3TH_53EXO"/>
    <property type="match status" value="1"/>
</dbReference>
<evidence type="ECO:0000259" key="12">
    <source>
        <dbReference type="SMART" id="SM00475"/>
    </source>
</evidence>
<dbReference type="PANTHER" id="PTHR10133:SF27">
    <property type="entry name" value="DNA POLYMERASE NU"/>
    <property type="match status" value="1"/>
</dbReference>
<dbReference type="Pfam" id="PF22619">
    <property type="entry name" value="DNA_polI_exo1"/>
    <property type="match status" value="1"/>
</dbReference>
<dbReference type="NCBIfam" id="TIGR00593">
    <property type="entry name" value="pola"/>
    <property type="match status" value="1"/>
</dbReference>
<dbReference type="Gene3D" id="1.20.1060.10">
    <property type="entry name" value="Taq DNA Polymerase, Chain T, domain 4"/>
    <property type="match status" value="1"/>
</dbReference>
<keyword evidence="5 11" id="KW-0227">DNA damage</keyword>
<dbReference type="InterPro" id="IPR036397">
    <property type="entry name" value="RNaseH_sf"/>
</dbReference>
<evidence type="ECO:0000256" key="4">
    <source>
        <dbReference type="ARBA" id="ARBA00022705"/>
    </source>
</evidence>
<comment type="caution">
    <text evidence="14">The sequence shown here is derived from an EMBL/GenBank/DDBJ whole genome shotgun (WGS) entry which is preliminary data.</text>
</comment>
<sequence>MKKLMLLDGNSMLFRAYYATLYTHRMSTSNGIPTNAVFGFIMMLKKALDLIQPDGLLVAWDAGKKTFRHEKYEAYKGTRKPLDEELIVQFPIVREFLDEAGIFRYEIEGYEADDIIGSMAKSHPELQTTILTSDRDLLQLVDASTSVLLMKKGISDMDLMNVKHFKEKYQLDPMQIIDLKGLMGDSSDNIPGVSGIGEKTASKLLQQYQSVENVFDHIDDIKGKLKEKLLHDKELAFLSKELATIYTQMEFPFQLEDLKFEGMQDSVNAFFQKYEMRSLMNERQSVKKESLPLKTISTLPEIEHPALLIPVCTKENFLTQKLYGFMIPTSQEVLYISIESAMEDQNFKALLNRKDLSTWDAKECNHLLERYGLPTVSFKEDLHIASFLLHSQATDQDALMMALNIELTESFHELSKKKKDQEAYACCRMLPVMHAFSEQLQEKESEILEELKREELFELYETIEKPLIPILFEMEKEGIDIQESTLDAIGEEVSRKMTDLSNQIYEYANKIFNINSPKQLAIVLYDDLGLKGGGKKRSTSAEVLEKLLGVHPIIETLLEYRKFSKIMSTYIDGLKKHIRTDHKIHTTFNQTMTQTGRLSSSDPNLQNISVRDQEGREIRKAFVAPPGCVLLSADYSQIELRMLAHMANEEHMIQAFIHDEDIHNKTASLIYHCDLKDVSSSMRRVAKTVNFGIVYGQTAFGLSTQLHITRKEATEFMNSYFESYPNIHRYMNHLIQDCQEKGYVETLFHRRRQIPEINDKNFMTREFGKRAAMNAPVQGSAADLIKIAMIRVDKAMKAAGVSSKLLLQIHDELIFMVPENELECMVSLVKEAMENAMTLRVPLKASIQSGKTWYEAK</sequence>
<dbReference type="Gene3D" id="3.40.50.1010">
    <property type="entry name" value="5'-nuclease"/>
    <property type="match status" value="1"/>
</dbReference>
<gene>
    <name evidence="11" type="primary">polA</name>
    <name evidence="14" type="ORF">HNQ43_001144</name>
</gene>
<evidence type="ECO:0000259" key="13">
    <source>
        <dbReference type="SMART" id="SM00482"/>
    </source>
</evidence>
<dbReference type="PRINTS" id="PR00868">
    <property type="entry name" value="DNAPOLI"/>
</dbReference>
<dbReference type="InterPro" id="IPR002298">
    <property type="entry name" value="DNA_polymerase_A"/>
</dbReference>
<dbReference type="CDD" id="cd09859">
    <property type="entry name" value="PIN_53EXO"/>
    <property type="match status" value="1"/>
</dbReference>
<dbReference type="SUPFAM" id="SSF56672">
    <property type="entry name" value="DNA/RNA polymerases"/>
    <property type="match status" value="1"/>
</dbReference>
<dbReference type="InterPro" id="IPR001098">
    <property type="entry name" value="DNA-dir_DNA_pol_A_palm_dom"/>
</dbReference>
<keyword evidence="8 11" id="KW-0234">DNA repair</keyword>
<dbReference type="GO" id="GO:0003677">
    <property type="term" value="F:DNA binding"/>
    <property type="evidence" value="ECO:0007669"/>
    <property type="project" value="UniProtKB-UniRule"/>
</dbReference>
<dbReference type="InterPro" id="IPR029060">
    <property type="entry name" value="PIN-like_dom_sf"/>
</dbReference>
<dbReference type="SUPFAM" id="SSF88723">
    <property type="entry name" value="PIN domain-like"/>
    <property type="match status" value="1"/>
</dbReference>
<dbReference type="Proteomes" id="UP000521313">
    <property type="component" value="Unassembled WGS sequence"/>
</dbReference>
<dbReference type="Pfam" id="PF00476">
    <property type="entry name" value="DNA_pol_A"/>
    <property type="match status" value="1"/>
</dbReference>
<dbReference type="NCBIfam" id="NF011547">
    <property type="entry name" value="PRK14976.1-4"/>
    <property type="match status" value="1"/>
</dbReference>
<dbReference type="SUPFAM" id="SSF47807">
    <property type="entry name" value="5' to 3' exonuclease, C-terminal subdomain"/>
    <property type="match status" value="1"/>
</dbReference>
<dbReference type="InterPro" id="IPR054690">
    <property type="entry name" value="DNA_polI_exonuclease"/>
</dbReference>
<evidence type="ECO:0000256" key="3">
    <source>
        <dbReference type="ARBA" id="ARBA00022695"/>
    </source>
</evidence>
<dbReference type="SUPFAM" id="SSF53098">
    <property type="entry name" value="Ribonuclease H-like"/>
    <property type="match status" value="1"/>
</dbReference>
<evidence type="ECO:0000313" key="15">
    <source>
        <dbReference type="Proteomes" id="UP000521313"/>
    </source>
</evidence>
<keyword evidence="4 11" id="KW-0235">DNA replication</keyword>
<evidence type="ECO:0000256" key="5">
    <source>
        <dbReference type="ARBA" id="ARBA00022763"/>
    </source>
</evidence>
<dbReference type="NCBIfam" id="NF004397">
    <property type="entry name" value="PRK05755.1"/>
    <property type="match status" value="1"/>
</dbReference>
<name>A0A7W8FYR5_9FIRM</name>
<accession>A0A7W8FYR5</accession>